<evidence type="ECO:0000256" key="1">
    <source>
        <dbReference type="ARBA" id="ARBA00009981"/>
    </source>
</evidence>
<proteinExistence type="inferred from homology"/>
<feature type="region of interest" description="Disordered" evidence="3">
    <location>
        <begin position="63"/>
        <end position="84"/>
    </location>
</feature>
<dbReference type="OrthoDB" id="5520839at2"/>
<dbReference type="Proteomes" id="UP000054596">
    <property type="component" value="Unassembled WGS sequence"/>
</dbReference>
<organism evidence="4 5">
    <name type="scientific">Caballeronia glebae</name>
    <dbReference type="NCBI Taxonomy" id="1777143"/>
    <lineage>
        <taxon>Bacteria</taxon>
        <taxon>Pseudomonadati</taxon>
        <taxon>Pseudomonadota</taxon>
        <taxon>Betaproteobacteria</taxon>
        <taxon>Burkholderiales</taxon>
        <taxon>Burkholderiaceae</taxon>
        <taxon>Caballeronia</taxon>
    </lineage>
</organism>
<evidence type="ECO:0000313" key="5">
    <source>
        <dbReference type="Proteomes" id="UP000054596"/>
    </source>
</evidence>
<gene>
    <name evidence="4" type="ORF">AWB82_04179</name>
</gene>
<reference evidence="4" key="1">
    <citation type="submission" date="2016-01" db="EMBL/GenBank/DDBJ databases">
        <authorList>
            <person name="Peeters C."/>
        </authorList>
    </citation>
    <scope>NUCLEOTIDE SEQUENCE [LARGE SCALE GENOMIC DNA]</scope>
    <source>
        <strain evidence="4">LMG 29325</strain>
    </source>
</reference>
<evidence type="ECO:0000256" key="3">
    <source>
        <dbReference type="SAM" id="MobiDB-lite"/>
    </source>
</evidence>
<comment type="similarity">
    <text evidence="1 2">Belongs to the phD/YefM antitoxin family.</text>
</comment>
<dbReference type="Gene3D" id="3.40.1620.10">
    <property type="entry name" value="YefM-like domain"/>
    <property type="match status" value="1"/>
</dbReference>
<dbReference type="SUPFAM" id="SSF143120">
    <property type="entry name" value="YefM-like"/>
    <property type="match status" value="1"/>
</dbReference>
<name>A0A158BJ77_9BURK</name>
<dbReference type="EMBL" id="FCOJ02000031">
    <property type="protein sequence ID" value="SAK70122.1"/>
    <property type="molecule type" value="Genomic_DNA"/>
</dbReference>
<protein>
    <recommendedName>
        <fullName evidence="2">Antitoxin</fullName>
    </recommendedName>
</protein>
<accession>A0A158BJ77</accession>
<evidence type="ECO:0000313" key="4">
    <source>
        <dbReference type="EMBL" id="SAK70122.1"/>
    </source>
</evidence>
<sequence>MHTITATDLARQTRQILDAVARNGETVIIERNNTPVARLVPPEFIMTAAQALADLPTTLTPNQAQAWTDDSRADFNDAVRDPWA</sequence>
<dbReference type="STRING" id="1777143.AWB82_04179"/>
<dbReference type="RefSeq" id="WP_086970571.1">
    <property type="nucleotide sequence ID" value="NZ_FCOJ02000031.1"/>
</dbReference>
<dbReference type="NCBIfam" id="TIGR01552">
    <property type="entry name" value="phd_fam"/>
    <property type="match status" value="1"/>
</dbReference>
<comment type="function">
    <text evidence="2">Antitoxin component of a type II toxin-antitoxin (TA) system.</text>
</comment>
<feature type="compositionally biased region" description="Basic and acidic residues" evidence="3">
    <location>
        <begin position="69"/>
        <end position="84"/>
    </location>
</feature>
<comment type="caution">
    <text evidence="4">The sequence shown here is derived from an EMBL/GenBank/DDBJ whole genome shotgun (WGS) entry which is preliminary data.</text>
</comment>
<keyword evidence="5" id="KW-1185">Reference proteome</keyword>
<dbReference type="InterPro" id="IPR006442">
    <property type="entry name" value="Antitoxin_Phd/YefM"/>
</dbReference>
<evidence type="ECO:0000256" key="2">
    <source>
        <dbReference type="RuleBase" id="RU362080"/>
    </source>
</evidence>
<dbReference type="InterPro" id="IPR036165">
    <property type="entry name" value="YefM-like_sf"/>
</dbReference>
<dbReference type="AlphaFoldDB" id="A0A158BJ77"/>
<dbReference type="Pfam" id="PF02604">
    <property type="entry name" value="PhdYeFM_antitox"/>
    <property type="match status" value="1"/>
</dbReference>